<keyword evidence="1" id="KW-0812">Transmembrane</keyword>
<protein>
    <submittedName>
        <fullName evidence="2 3">Uncharacterized protein</fullName>
    </submittedName>
</protein>
<dbReference type="EnsemblFungi" id="EJT73273">
    <property type="protein sequence ID" value="EJT73273"/>
    <property type="gene ID" value="GGTG_10119"/>
</dbReference>
<keyword evidence="1" id="KW-0472">Membrane</keyword>
<name>J3P9D7_GAET3</name>
<dbReference type="HOGENOM" id="CLU_1102841_0_0_1"/>
<dbReference type="EMBL" id="GL385399">
    <property type="protein sequence ID" value="EJT73273.1"/>
    <property type="molecule type" value="Genomic_DNA"/>
</dbReference>
<reference evidence="3" key="5">
    <citation type="submission" date="2018-04" db="UniProtKB">
        <authorList>
            <consortium name="EnsemblFungi"/>
        </authorList>
    </citation>
    <scope>IDENTIFICATION</scope>
    <source>
        <strain evidence="3">R3-111a-1</strain>
    </source>
</reference>
<evidence type="ECO:0000313" key="4">
    <source>
        <dbReference type="Proteomes" id="UP000006039"/>
    </source>
</evidence>
<dbReference type="eggNOG" id="ENOG502RN2Y">
    <property type="taxonomic scope" value="Eukaryota"/>
</dbReference>
<dbReference type="AlphaFoldDB" id="J3P9D7"/>
<dbReference type="OrthoDB" id="3010434at2759"/>
<evidence type="ECO:0000313" key="2">
    <source>
        <dbReference type="EMBL" id="EJT73273.1"/>
    </source>
</evidence>
<proteinExistence type="predicted"/>
<keyword evidence="4" id="KW-1185">Reference proteome</keyword>
<gene>
    <name evidence="3" type="primary">20350577</name>
    <name evidence="2" type="ORF">GGTG_10119</name>
</gene>
<keyword evidence="1" id="KW-1133">Transmembrane helix</keyword>
<organism evidence="2">
    <name type="scientific">Gaeumannomyces tritici (strain R3-111a-1)</name>
    <name type="common">Wheat and barley take-all root rot fungus</name>
    <name type="synonym">Gaeumannomyces graminis var. tritici</name>
    <dbReference type="NCBI Taxonomy" id="644352"/>
    <lineage>
        <taxon>Eukaryota</taxon>
        <taxon>Fungi</taxon>
        <taxon>Dikarya</taxon>
        <taxon>Ascomycota</taxon>
        <taxon>Pezizomycotina</taxon>
        <taxon>Sordariomycetes</taxon>
        <taxon>Sordariomycetidae</taxon>
        <taxon>Magnaporthales</taxon>
        <taxon>Magnaporthaceae</taxon>
        <taxon>Gaeumannomyces</taxon>
    </lineage>
</organism>
<reference evidence="4" key="1">
    <citation type="submission" date="2010-07" db="EMBL/GenBank/DDBJ databases">
        <title>The genome sequence of Gaeumannomyces graminis var. tritici strain R3-111a-1.</title>
        <authorList>
            <consortium name="The Broad Institute Genome Sequencing Platform"/>
            <person name="Ma L.-J."/>
            <person name="Dead R."/>
            <person name="Young S."/>
            <person name="Zeng Q."/>
            <person name="Koehrsen M."/>
            <person name="Alvarado L."/>
            <person name="Berlin A."/>
            <person name="Chapman S.B."/>
            <person name="Chen Z."/>
            <person name="Freedman E."/>
            <person name="Gellesch M."/>
            <person name="Goldberg J."/>
            <person name="Griggs A."/>
            <person name="Gujja S."/>
            <person name="Heilman E.R."/>
            <person name="Heiman D."/>
            <person name="Hepburn T."/>
            <person name="Howarth C."/>
            <person name="Jen D."/>
            <person name="Larson L."/>
            <person name="Mehta T."/>
            <person name="Neiman D."/>
            <person name="Pearson M."/>
            <person name="Roberts A."/>
            <person name="Saif S."/>
            <person name="Shea T."/>
            <person name="Shenoy N."/>
            <person name="Sisk P."/>
            <person name="Stolte C."/>
            <person name="Sykes S."/>
            <person name="Walk T."/>
            <person name="White J."/>
            <person name="Yandava C."/>
            <person name="Haas B."/>
            <person name="Nusbaum C."/>
            <person name="Birren B."/>
        </authorList>
    </citation>
    <scope>NUCLEOTIDE SEQUENCE [LARGE SCALE GENOMIC DNA]</scope>
    <source>
        <strain evidence="4">R3-111a-1</strain>
    </source>
</reference>
<evidence type="ECO:0000256" key="1">
    <source>
        <dbReference type="SAM" id="Phobius"/>
    </source>
</evidence>
<reference evidence="2" key="3">
    <citation type="submission" date="2010-09" db="EMBL/GenBank/DDBJ databases">
        <title>Annotation of Gaeumannomyces graminis var. tritici R3-111a-1.</title>
        <authorList>
            <consortium name="The Broad Institute Genome Sequencing Platform"/>
            <person name="Ma L.-J."/>
            <person name="Dead R."/>
            <person name="Young S.K."/>
            <person name="Zeng Q."/>
            <person name="Gargeya S."/>
            <person name="Fitzgerald M."/>
            <person name="Haas B."/>
            <person name="Abouelleil A."/>
            <person name="Alvarado L."/>
            <person name="Arachchi H.M."/>
            <person name="Berlin A."/>
            <person name="Brown A."/>
            <person name="Chapman S.B."/>
            <person name="Chen Z."/>
            <person name="Dunbar C."/>
            <person name="Freedman E."/>
            <person name="Gearin G."/>
            <person name="Gellesch M."/>
            <person name="Goldberg J."/>
            <person name="Griggs A."/>
            <person name="Gujja S."/>
            <person name="Heiman D."/>
            <person name="Howarth C."/>
            <person name="Larson L."/>
            <person name="Lui A."/>
            <person name="MacDonald P.J.P."/>
            <person name="Mehta T."/>
            <person name="Montmayeur A."/>
            <person name="Murphy C."/>
            <person name="Neiman D."/>
            <person name="Pearson M."/>
            <person name="Priest M."/>
            <person name="Roberts A."/>
            <person name="Saif S."/>
            <person name="Shea T."/>
            <person name="Shenoy N."/>
            <person name="Sisk P."/>
            <person name="Stolte C."/>
            <person name="Sykes S."/>
            <person name="Yandava C."/>
            <person name="Wortman J."/>
            <person name="Nusbaum C."/>
            <person name="Birren B."/>
        </authorList>
    </citation>
    <scope>NUCLEOTIDE SEQUENCE</scope>
    <source>
        <strain evidence="2">R3-111a-1</strain>
    </source>
</reference>
<sequence length="252" mass="27483">MRKLASSPAVASRYTAALTSQMIASKAEAVPSEFMSEAMVAESTTADDDQKAQEDLEKMIDYLGQVAFPSTDIILNPFKTKDTPDEKDNLTIRDIVLRFQAVSLLSVPHAKHQDNTRFGQKWKLCQDNLENEINKFKQGTDSARNALETQRGQYTKTAVMGVLEIFGALALFAIAAFTMPYGLLAIGAGGYLLYKGIKDLTSLAGIDAAIERFKSAANTADTTNKNLTVLREPLQKVADAVAKVITIWDAIA</sequence>
<dbReference type="VEuPathDB" id="FungiDB:GGTG_10119"/>
<reference evidence="3" key="4">
    <citation type="journal article" date="2015" name="G3 (Bethesda)">
        <title>Genome sequences of three phytopathogenic species of the Magnaporthaceae family of fungi.</title>
        <authorList>
            <person name="Okagaki L.H."/>
            <person name="Nunes C.C."/>
            <person name="Sailsbery J."/>
            <person name="Clay B."/>
            <person name="Brown D."/>
            <person name="John T."/>
            <person name="Oh Y."/>
            <person name="Young N."/>
            <person name="Fitzgerald M."/>
            <person name="Haas B.J."/>
            <person name="Zeng Q."/>
            <person name="Young S."/>
            <person name="Adiconis X."/>
            <person name="Fan L."/>
            <person name="Levin J.Z."/>
            <person name="Mitchell T.K."/>
            <person name="Okubara P.A."/>
            <person name="Farman M.L."/>
            <person name="Kohn L.M."/>
            <person name="Birren B."/>
            <person name="Ma L.-J."/>
            <person name="Dean R.A."/>
        </authorList>
    </citation>
    <scope>NUCLEOTIDE SEQUENCE</scope>
    <source>
        <strain evidence="3">R3-111a-1</strain>
    </source>
</reference>
<evidence type="ECO:0000313" key="3">
    <source>
        <dbReference type="EnsemblFungi" id="EJT73273"/>
    </source>
</evidence>
<reference evidence="2" key="2">
    <citation type="submission" date="2010-07" db="EMBL/GenBank/DDBJ databases">
        <authorList>
            <consortium name="The Broad Institute Genome Sequencing Platform"/>
            <consortium name="Broad Institute Genome Sequencing Center for Infectious Disease"/>
            <person name="Ma L.-J."/>
            <person name="Dead R."/>
            <person name="Young S."/>
            <person name="Zeng Q."/>
            <person name="Koehrsen M."/>
            <person name="Alvarado L."/>
            <person name="Berlin A."/>
            <person name="Chapman S.B."/>
            <person name="Chen Z."/>
            <person name="Freedman E."/>
            <person name="Gellesch M."/>
            <person name="Goldberg J."/>
            <person name="Griggs A."/>
            <person name="Gujja S."/>
            <person name="Heilman E.R."/>
            <person name="Heiman D."/>
            <person name="Hepburn T."/>
            <person name="Howarth C."/>
            <person name="Jen D."/>
            <person name="Larson L."/>
            <person name="Mehta T."/>
            <person name="Neiman D."/>
            <person name="Pearson M."/>
            <person name="Roberts A."/>
            <person name="Saif S."/>
            <person name="Shea T."/>
            <person name="Shenoy N."/>
            <person name="Sisk P."/>
            <person name="Stolte C."/>
            <person name="Sykes S."/>
            <person name="Walk T."/>
            <person name="White J."/>
            <person name="Yandava C."/>
            <person name="Haas B."/>
            <person name="Nusbaum C."/>
            <person name="Birren B."/>
        </authorList>
    </citation>
    <scope>NUCLEOTIDE SEQUENCE</scope>
    <source>
        <strain evidence="2">R3-111a-1</strain>
    </source>
</reference>
<feature type="transmembrane region" description="Helical" evidence="1">
    <location>
        <begin position="165"/>
        <end position="194"/>
    </location>
</feature>
<dbReference type="RefSeq" id="XP_009226247.1">
    <property type="nucleotide sequence ID" value="XM_009227983.1"/>
</dbReference>
<dbReference type="GeneID" id="20350577"/>
<dbReference type="Proteomes" id="UP000006039">
    <property type="component" value="Unassembled WGS sequence"/>
</dbReference>
<accession>J3P9D7</accession>